<comment type="caution">
    <text evidence="2">The sequence shown here is derived from an EMBL/GenBank/DDBJ whole genome shotgun (WGS) entry which is preliminary data.</text>
</comment>
<organism evidence="2 3">
    <name type="scientific">Meiothermus granaticius NBRC 107808</name>
    <dbReference type="NCBI Taxonomy" id="1227551"/>
    <lineage>
        <taxon>Bacteria</taxon>
        <taxon>Thermotogati</taxon>
        <taxon>Deinococcota</taxon>
        <taxon>Deinococci</taxon>
        <taxon>Thermales</taxon>
        <taxon>Thermaceae</taxon>
        <taxon>Meiothermus</taxon>
    </lineage>
</organism>
<dbReference type="AlphaFoldDB" id="A0A399F716"/>
<accession>A0A399F716</accession>
<dbReference type="RefSeq" id="WP_119358620.1">
    <property type="nucleotide sequence ID" value="NZ_BJXM01000035.1"/>
</dbReference>
<proteinExistence type="predicted"/>
<feature type="transmembrane region" description="Helical" evidence="1">
    <location>
        <begin position="85"/>
        <end position="102"/>
    </location>
</feature>
<reference evidence="2 3" key="1">
    <citation type="submission" date="2018-08" db="EMBL/GenBank/DDBJ databases">
        <title>Meiothermus granaticius genome AF-68 sequencing project.</title>
        <authorList>
            <person name="Da Costa M.S."/>
            <person name="Albuquerque L."/>
            <person name="Raposo P."/>
            <person name="Froufe H.J.C."/>
            <person name="Barroso C.S."/>
            <person name="Egas C."/>
        </authorList>
    </citation>
    <scope>NUCLEOTIDE SEQUENCE [LARGE SCALE GENOMIC DNA]</scope>
    <source>
        <strain evidence="2 3">AF-68</strain>
    </source>
</reference>
<evidence type="ECO:0000256" key="1">
    <source>
        <dbReference type="SAM" id="Phobius"/>
    </source>
</evidence>
<name>A0A399F716_9DEIN</name>
<dbReference type="EMBL" id="QWLB01000075">
    <property type="protein sequence ID" value="RIH90682.1"/>
    <property type="molecule type" value="Genomic_DNA"/>
</dbReference>
<keyword evidence="1" id="KW-1133">Transmembrane helix</keyword>
<keyword evidence="1" id="KW-0812">Transmembrane</keyword>
<gene>
    <name evidence="2" type="ORF">Mgrana_03194</name>
</gene>
<evidence type="ECO:0000313" key="2">
    <source>
        <dbReference type="EMBL" id="RIH90682.1"/>
    </source>
</evidence>
<evidence type="ECO:0000313" key="3">
    <source>
        <dbReference type="Proteomes" id="UP000266178"/>
    </source>
</evidence>
<protein>
    <submittedName>
        <fullName evidence="2">Uncharacterized protein</fullName>
    </submittedName>
</protein>
<keyword evidence="3" id="KW-1185">Reference proteome</keyword>
<keyword evidence="1" id="KW-0472">Membrane</keyword>
<sequence>MQILLAILLGMFSLPILQTLLGSAVSQTVNATMEKITDSTATGVQNTLSQVTGGVIPPRTQANTGGANLPQPNPNDQLSNRLTNPWLYVSLGVFGYVAVVGIKQLRGAGRDLGSGVRSVHEGIKEDLQGVD</sequence>
<dbReference type="Proteomes" id="UP000266178">
    <property type="component" value="Unassembled WGS sequence"/>
</dbReference>